<organism evidence="2 3">
    <name type="scientific">Roseomonas nitratireducens</name>
    <dbReference type="NCBI Taxonomy" id="2820810"/>
    <lineage>
        <taxon>Bacteria</taxon>
        <taxon>Pseudomonadati</taxon>
        <taxon>Pseudomonadota</taxon>
        <taxon>Alphaproteobacteria</taxon>
        <taxon>Acetobacterales</taxon>
        <taxon>Roseomonadaceae</taxon>
        <taxon>Roseomonas</taxon>
    </lineage>
</organism>
<name>A0ABS4AU81_9PROT</name>
<evidence type="ECO:0000313" key="3">
    <source>
        <dbReference type="Proteomes" id="UP000680815"/>
    </source>
</evidence>
<gene>
    <name evidence="2" type="ORF">J5Y09_10460</name>
</gene>
<dbReference type="RefSeq" id="WP_209351703.1">
    <property type="nucleotide sequence ID" value="NZ_JAGIYZ010000008.1"/>
</dbReference>
<sequence>MANRYYGLYRGMCVDNLDPIAMGRVMVQVPSVLGDETFWAMPCRPLGAPAGAPPPVGGHVWIMFENGDPQMPVAMGTYPG</sequence>
<keyword evidence="3" id="KW-1185">Reference proteome</keyword>
<evidence type="ECO:0000313" key="2">
    <source>
        <dbReference type="EMBL" id="MBP0464336.1"/>
    </source>
</evidence>
<reference evidence="2 3" key="1">
    <citation type="submission" date="2021-03" db="EMBL/GenBank/DDBJ databases">
        <authorList>
            <person name="So Y."/>
        </authorList>
    </citation>
    <scope>NUCLEOTIDE SEQUENCE [LARGE SCALE GENOMIC DNA]</scope>
    <source>
        <strain evidence="2 3">PWR1</strain>
    </source>
</reference>
<dbReference type="Pfam" id="PF04717">
    <property type="entry name" value="Phage_base_V"/>
    <property type="match status" value="1"/>
</dbReference>
<dbReference type="EMBL" id="JAGIYZ010000008">
    <property type="protein sequence ID" value="MBP0464336.1"/>
    <property type="molecule type" value="Genomic_DNA"/>
</dbReference>
<feature type="domain" description="Gp5/Type VI secretion system Vgr protein OB-fold" evidence="1">
    <location>
        <begin position="9"/>
        <end position="77"/>
    </location>
</feature>
<dbReference type="SUPFAM" id="SSF69255">
    <property type="entry name" value="gp5 N-terminal domain-like"/>
    <property type="match status" value="1"/>
</dbReference>
<comment type="caution">
    <text evidence="2">The sequence shown here is derived from an EMBL/GenBank/DDBJ whole genome shotgun (WGS) entry which is preliminary data.</text>
</comment>
<evidence type="ECO:0000259" key="1">
    <source>
        <dbReference type="Pfam" id="PF04717"/>
    </source>
</evidence>
<dbReference type="InterPro" id="IPR006531">
    <property type="entry name" value="Gp5/Vgr_OB"/>
</dbReference>
<proteinExistence type="predicted"/>
<dbReference type="Proteomes" id="UP000680815">
    <property type="component" value="Unassembled WGS sequence"/>
</dbReference>
<protein>
    <recommendedName>
        <fullName evidence="1">Gp5/Type VI secretion system Vgr protein OB-fold domain-containing protein</fullName>
    </recommendedName>
</protein>
<accession>A0ABS4AU81</accession>